<dbReference type="InterPro" id="IPR029119">
    <property type="entry name" value="MutY_C"/>
</dbReference>
<proteinExistence type="inferred from homology"/>
<comment type="similarity">
    <text evidence="3 14">Belongs to the Nth/MutY family.</text>
</comment>
<keyword evidence="11" id="KW-0411">Iron-sulfur</keyword>
<name>A0ABX1U0C4_9PROT</name>
<evidence type="ECO:0000256" key="3">
    <source>
        <dbReference type="ARBA" id="ARBA00008343"/>
    </source>
</evidence>
<dbReference type="RefSeq" id="WP_169067368.1">
    <property type="nucleotide sequence ID" value="NZ_SPMY01000043.1"/>
</dbReference>
<evidence type="ECO:0000256" key="8">
    <source>
        <dbReference type="ARBA" id="ARBA00022763"/>
    </source>
</evidence>
<sequence length="373" mass="41103">MADSLDAAQRGFARRIIIWQEGHGRHDLPWQKTRDPYRIWLSEIMLQQTQVQTVLPYYARFLMRFPTLEVLAAAPLESVLELWSGLGYYARARHLHRCAQVIAAGDGTLSADPEGNARLPGIGRSTAAAISVFAFGRRAAILDGNVKRVLARCFAAKAAATAAQDERQMWALAESLLPASSIESYSQGMMDLGATVCSRHKPQCELCPLREICLACRDGRQAELPRRRVKRAPAQRLSSLLLLSDGRRILLERRPPIGIWGGLLSLPEGSGDSAAVFAERHGCRLLSSRELTPIEHSFTHFRLTMQVLHCQVEAIGLQANQAPLQWLPVDEVVAAALPAPIKRLLLALGMRDAPSIEEASVADDEAHTTRSES</sequence>
<dbReference type="InterPro" id="IPR044298">
    <property type="entry name" value="MIG/MutY"/>
</dbReference>
<dbReference type="PANTHER" id="PTHR42944">
    <property type="entry name" value="ADENINE DNA GLYCOSYLASE"/>
    <property type="match status" value="1"/>
</dbReference>
<feature type="domain" description="HhH-GPD" evidence="15">
    <location>
        <begin position="45"/>
        <end position="195"/>
    </location>
</feature>
<keyword evidence="13 14" id="KW-0326">Glycosidase</keyword>
<dbReference type="InterPro" id="IPR023170">
    <property type="entry name" value="HhH_base_excis_C"/>
</dbReference>
<evidence type="ECO:0000313" key="17">
    <source>
        <dbReference type="Proteomes" id="UP000749010"/>
    </source>
</evidence>
<comment type="cofactor">
    <cofactor evidence="14">
        <name>[4Fe-4S] cluster</name>
        <dbReference type="ChEBI" id="CHEBI:49883"/>
    </cofactor>
    <text evidence="14">Binds 1 [4Fe-4S] cluster.</text>
</comment>
<evidence type="ECO:0000256" key="4">
    <source>
        <dbReference type="ARBA" id="ARBA00012045"/>
    </source>
</evidence>
<dbReference type="InterPro" id="IPR015797">
    <property type="entry name" value="NUDIX_hydrolase-like_dom_sf"/>
</dbReference>
<protein>
    <recommendedName>
        <fullName evidence="5 14">Adenine DNA glycosylase</fullName>
        <ecNumber evidence="4 14">3.2.2.31</ecNumber>
    </recommendedName>
</protein>
<evidence type="ECO:0000256" key="9">
    <source>
        <dbReference type="ARBA" id="ARBA00022801"/>
    </source>
</evidence>
<dbReference type="Pfam" id="PF00730">
    <property type="entry name" value="HhH-GPD"/>
    <property type="match status" value="1"/>
</dbReference>
<keyword evidence="7" id="KW-0479">Metal-binding</keyword>
<keyword evidence="6" id="KW-0004">4Fe-4S</keyword>
<keyword evidence="12" id="KW-0234">DNA repair</keyword>
<dbReference type="InterPro" id="IPR005760">
    <property type="entry name" value="A/G_AdeGlyc_MutY"/>
</dbReference>
<evidence type="ECO:0000259" key="15">
    <source>
        <dbReference type="SMART" id="SM00478"/>
    </source>
</evidence>
<dbReference type="PANTHER" id="PTHR42944:SF1">
    <property type="entry name" value="ADENINE DNA GLYCOSYLASE"/>
    <property type="match status" value="1"/>
</dbReference>
<evidence type="ECO:0000256" key="2">
    <source>
        <dbReference type="ARBA" id="ARBA00002933"/>
    </source>
</evidence>
<dbReference type="InterPro" id="IPR011257">
    <property type="entry name" value="DNA_glycosylase"/>
</dbReference>
<evidence type="ECO:0000256" key="1">
    <source>
        <dbReference type="ARBA" id="ARBA00000843"/>
    </source>
</evidence>
<organism evidence="16 17">
    <name type="scientific">Candidatus Accumulibacter phosphatis</name>
    <dbReference type="NCBI Taxonomy" id="327160"/>
    <lineage>
        <taxon>Bacteria</taxon>
        <taxon>Pseudomonadati</taxon>
        <taxon>Pseudomonadota</taxon>
        <taxon>Betaproteobacteria</taxon>
        <taxon>Candidatus Accumulibacter</taxon>
    </lineage>
</organism>
<dbReference type="EC" id="3.2.2.31" evidence="4 14"/>
<evidence type="ECO:0000256" key="11">
    <source>
        <dbReference type="ARBA" id="ARBA00023014"/>
    </source>
</evidence>
<dbReference type="SMART" id="SM00478">
    <property type="entry name" value="ENDO3c"/>
    <property type="match status" value="1"/>
</dbReference>
<dbReference type="EMBL" id="SPMY01000043">
    <property type="protein sequence ID" value="NMQ28913.1"/>
    <property type="molecule type" value="Genomic_DNA"/>
</dbReference>
<comment type="caution">
    <text evidence="16">The sequence shown here is derived from an EMBL/GenBank/DDBJ whole genome shotgun (WGS) entry which is preliminary data.</text>
</comment>
<dbReference type="Pfam" id="PF14815">
    <property type="entry name" value="NUDIX_4"/>
    <property type="match status" value="1"/>
</dbReference>
<evidence type="ECO:0000256" key="13">
    <source>
        <dbReference type="ARBA" id="ARBA00023295"/>
    </source>
</evidence>
<dbReference type="Gene3D" id="1.10.340.30">
    <property type="entry name" value="Hypothetical protein, domain 2"/>
    <property type="match status" value="1"/>
</dbReference>
<keyword evidence="8 14" id="KW-0227">DNA damage</keyword>
<dbReference type="CDD" id="cd00056">
    <property type="entry name" value="ENDO3c"/>
    <property type="match status" value="1"/>
</dbReference>
<dbReference type="Gene3D" id="1.10.1670.10">
    <property type="entry name" value="Helix-hairpin-Helix base-excision DNA repair enzymes (C-terminal)"/>
    <property type="match status" value="1"/>
</dbReference>
<comment type="function">
    <text evidence="2">Adenine glycosylase active on G-A mispairs. MutY also corrects error-prone DNA synthesis past GO lesions which are due to the oxidatively damaged form of guanine: 7,8-dihydro-8-oxoguanine (8-oxo-dGTP).</text>
</comment>
<dbReference type="Proteomes" id="UP000749010">
    <property type="component" value="Unassembled WGS sequence"/>
</dbReference>
<dbReference type="Gene3D" id="3.90.79.10">
    <property type="entry name" value="Nucleoside Triphosphate Pyrophosphohydrolase"/>
    <property type="match status" value="1"/>
</dbReference>
<gene>
    <name evidence="16" type="primary">mutY</name>
    <name evidence="16" type="ORF">E4Q23_14770</name>
</gene>
<reference evidence="16 17" key="1">
    <citation type="submission" date="2019-03" db="EMBL/GenBank/DDBJ databases">
        <title>Metabolic reconstructions from genomes of highly enriched 'Candidatus Accumulibacter' and 'Candidatus Competibacter' bioreactor populations.</title>
        <authorList>
            <person name="Annavajhala M.K."/>
            <person name="Welles L."/>
            <person name="Abbas B."/>
            <person name="Sorokin D."/>
            <person name="Park H."/>
            <person name="Van Loosdrecht M."/>
            <person name="Chandran K."/>
        </authorList>
    </citation>
    <scope>NUCLEOTIDE SEQUENCE [LARGE SCALE GENOMIC DNA]</scope>
    <source>
        <strain evidence="16 17">SBR_S</strain>
    </source>
</reference>
<keyword evidence="17" id="KW-1185">Reference proteome</keyword>
<accession>A0ABX1U0C4</accession>
<evidence type="ECO:0000256" key="5">
    <source>
        <dbReference type="ARBA" id="ARBA00022023"/>
    </source>
</evidence>
<evidence type="ECO:0000256" key="10">
    <source>
        <dbReference type="ARBA" id="ARBA00023004"/>
    </source>
</evidence>
<evidence type="ECO:0000256" key="7">
    <source>
        <dbReference type="ARBA" id="ARBA00022723"/>
    </source>
</evidence>
<dbReference type="InterPro" id="IPR003265">
    <property type="entry name" value="HhH-GPD_domain"/>
</dbReference>
<dbReference type="CDD" id="cd03431">
    <property type="entry name" value="NUDIX_DNA_Glycosylase_C-MutY"/>
    <property type="match status" value="1"/>
</dbReference>
<evidence type="ECO:0000256" key="6">
    <source>
        <dbReference type="ARBA" id="ARBA00022485"/>
    </source>
</evidence>
<evidence type="ECO:0000256" key="14">
    <source>
        <dbReference type="RuleBase" id="RU365096"/>
    </source>
</evidence>
<keyword evidence="9" id="KW-0378">Hydrolase</keyword>
<dbReference type="NCBIfam" id="TIGR01084">
    <property type="entry name" value="mutY"/>
    <property type="match status" value="1"/>
</dbReference>
<keyword evidence="10 14" id="KW-0408">Iron</keyword>
<dbReference type="SUPFAM" id="SSF55811">
    <property type="entry name" value="Nudix"/>
    <property type="match status" value="1"/>
</dbReference>
<comment type="catalytic activity">
    <reaction evidence="1 14">
        <text>Hydrolyzes free adenine bases from 7,8-dihydro-8-oxoguanine:adenine mismatched double-stranded DNA, leaving an apurinic site.</text>
        <dbReference type="EC" id="3.2.2.31"/>
    </reaction>
</comment>
<evidence type="ECO:0000256" key="12">
    <source>
        <dbReference type="ARBA" id="ARBA00023204"/>
    </source>
</evidence>
<evidence type="ECO:0000313" key="16">
    <source>
        <dbReference type="EMBL" id="NMQ28913.1"/>
    </source>
</evidence>
<dbReference type="SUPFAM" id="SSF48150">
    <property type="entry name" value="DNA-glycosylase"/>
    <property type="match status" value="1"/>
</dbReference>